<dbReference type="HAMAP" id="MF_01547">
    <property type="entry name" value="RNA_methyltr_E"/>
    <property type="match status" value="1"/>
</dbReference>
<dbReference type="GO" id="GO:0000463">
    <property type="term" value="P:maturation of LSU-rRNA from tricistronic rRNA transcript (SSU-rRNA, 5.8S rRNA, LSU-rRNA)"/>
    <property type="evidence" value="ECO:0007669"/>
    <property type="project" value="TreeGrafter"/>
</dbReference>
<evidence type="ECO:0000256" key="1">
    <source>
        <dbReference type="ARBA" id="ARBA00004604"/>
    </source>
</evidence>
<dbReference type="WBParaSite" id="EVEC_0000176701-mRNA-1">
    <property type="protein sequence ID" value="EVEC_0000176701-mRNA-1"/>
    <property type="gene ID" value="EVEC_0000176701"/>
</dbReference>
<dbReference type="GO" id="GO:0008650">
    <property type="term" value="F:rRNA (uridine-2'-O-)-methyltransferase activity"/>
    <property type="evidence" value="ECO:0007669"/>
    <property type="project" value="TreeGrafter"/>
</dbReference>
<dbReference type="GO" id="GO:0016435">
    <property type="term" value="F:rRNA (guanine) methyltransferase activity"/>
    <property type="evidence" value="ECO:0007669"/>
    <property type="project" value="TreeGrafter"/>
</dbReference>
<dbReference type="Pfam" id="PF11861">
    <property type="entry name" value="DUF3381"/>
    <property type="match status" value="1"/>
</dbReference>
<evidence type="ECO:0000256" key="7">
    <source>
        <dbReference type="ARBA" id="ARBA00023242"/>
    </source>
</evidence>
<feature type="domain" description="DUF3381" evidence="11">
    <location>
        <begin position="238"/>
        <end position="378"/>
    </location>
</feature>
<proteinExistence type="inferred from homology"/>
<evidence type="ECO:0000256" key="6">
    <source>
        <dbReference type="ARBA" id="ARBA00022691"/>
    </source>
</evidence>
<dbReference type="EMBL" id="UXUI01007215">
    <property type="protein sequence ID" value="VDD86332.1"/>
    <property type="molecule type" value="Genomic_DNA"/>
</dbReference>
<keyword evidence="3" id="KW-0698">rRNA processing</keyword>
<dbReference type="PANTHER" id="PTHR10920:SF13">
    <property type="entry name" value="PRE-RRNA 2'-O-RIBOSE RNA METHYLTRANSFERASE FTSJ3"/>
    <property type="match status" value="1"/>
</dbReference>
<accession>A0A0N4UWB4</accession>
<sequence length="571" mass="65976">MGKKLKTGKQRKDKYYRLAKEAGYRSRAAFKLIQLNKRFEFLQRSRTLVDLCAAPGGWLQVASQNMPVSSVCIGVDLVPIKALKNCVTLQGDITTEKTRQMIKKELQTWDADCVLHDGAPNVGLNWVHDAFQQNCLVLSALKLATGILAKNGVFVTKIFRSNDYQSLVDVFEKLFKKVHVWKPAASRLESAEIFVVCEKYLKPAKVNPDLVDPRKVFSGTSVEVKAPNPQLLLHPRKHERKPKAEGYEENTLSVYKVVTASEFINSGKHLEILSTANKIILDDNKYEEHEATTEEIRFCIDDIKVCGIKELRQILAWRKKILKTLVKMEDSQSKSASDVVMEVEEDPDCFLQKKSHFQAVLKKKKKILLKEKAKALTRKKLGMEEGGDLAEINTEQELFSLSKLRKAKDSYAYKVEDSGTESTLSEEEYLESDLAFMRGDSDIENSLRHTEDVAFSKEDKRQKRVNSWFSRVSSFRIRNFFLKEQKLSPELLALGEQLIYSTKTRREVEDWSWNRYTNNDEDLPDWFVEDEKKHYRKELPVTKEQVQRYKERMKELNVKPIKKVSIFNVCR</sequence>
<feature type="coiled-coil region" evidence="8">
    <location>
        <begin position="532"/>
        <end position="559"/>
    </location>
</feature>
<evidence type="ECO:0000313" key="12">
    <source>
        <dbReference type="EMBL" id="VDD86332.1"/>
    </source>
</evidence>
<reference evidence="12 13" key="2">
    <citation type="submission" date="2018-10" db="EMBL/GenBank/DDBJ databases">
        <authorList>
            <consortium name="Pathogen Informatics"/>
        </authorList>
    </citation>
    <scope>NUCLEOTIDE SEQUENCE [LARGE SCALE GENOMIC DNA]</scope>
</reference>
<dbReference type="AlphaFoldDB" id="A0A0N4UWB4"/>
<evidence type="ECO:0000256" key="2">
    <source>
        <dbReference type="ARBA" id="ARBA00022517"/>
    </source>
</evidence>
<dbReference type="InterPro" id="IPR029063">
    <property type="entry name" value="SAM-dependent_MTases_sf"/>
</dbReference>
<evidence type="ECO:0000259" key="10">
    <source>
        <dbReference type="Pfam" id="PF07780"/>
    </source>
</evidence>
<evidence type="ECO:0000256" key="3">
    <source>
        <dbReference type="ARBA" id="ARBA00022552"/>
    </source>
</evidence>
<reference evidence="14" key="1">
    <citation type="submission" date="2017-02" db="UniProtKB">
        <authorList>
            <consortium name="WormBaseParasite"/>
        </authorList>
    </citation>
    <scope>IDENTIFICATION</scope>
</reference>
<comment type="subcellular location">
    <subcellularLocation>
        <location evidence="1">Nucleus</location>
        <location evidence="1">Nucleolus</location>
    </subcellularLocation>
</comment>
<dbReference type="GO" id="GO:0005730">
    <property type="term" value="C:nucleolus"/>
    <property type="evidence" value="ECO:0007669"/>
    <property type="project" value="UniProtKB-SubCell"/>
</dbReference>
<dbReference type="InterPro" id="IPR015507">
    <property type="entry name" value="rRNA-MeTfrase_E"/>
</dbReference>
<evidence type="ECO:0000313" key="13">
    <source>
        <dbReference type="Proteomes" id="UP000274131"/>
    </source>
</evidence>
<evidence type="ECO:0000259" key="9">
    <source>
        <dbReference type="Pfam" id="PF01728"/>
    </source>
</evidence>
<keyword evidence="8" id="KW-0175">Coiled coil</keyword>
<dbReference type="InterPro" id="IPR024576">
    <property type="entry name" value="rRNA_MeTfrase_Spb1_DUF3381"/>
</dbReference>
<dbReference type="InterPro" id="IPR002877">
    <property type="entry name" value="RNA_MeTrfase_FtsJ_dom"/>
</dbReference>
<dbReference type="GO" id="GO:0030687">
    <property type="term" value="C:preribosome, large subunit precursor"/>
    <property type="evidence" value="ECO:0007669"/>
    <property type="project" value="TreeGrafter"/>
</dbReference>
<dbReference type="GO" id="GO:0000466">
    <property type="term" value="P:maturation of 5.8S rRNA from tricistronic rRNA transcript (SSU-rRNA, 5.8S rRNA, LSU-rRNA)"/>
    <property type="evidence" value="ECO:0007669"/>
    <property type="project" value="TreeGrafter"/>
</dbReference>
<dbReference type="Proteomes" id="UP000274131">
    <property type="component" value="Unassembled WGS sequence"/>
</dbReference>
<dbReference type="SUPFAM" id="SSF53335">
    <property type="entry name" value="S-adenosyl-L-methionine-dependent methyltransferases"/>
    <property type="match status" value="1"/>
</dbReference>
<dbReference type="OrthoDB" id="1287559at2759"/>
<name>A0A0N4UWB4_ENTVE</name>
<dbReference type="STRING" id="51028.A0A0N4UWB4"/>
<gene>
    <name evidence="12" type="ORF">EVEC_LOCUS1475</name>
</gene>
<evidence type="ECO:0000256" key="4">
    <source>
        <dbReference type="ARBA" id="ARBA00022603"/>
    </source>
</evidence>
<evidence type="ECO:0000259" key="11">
    <source>
        <dbReference type="Pfam" id="PF11861"/>
    </source>
</evidence>
<keyword evidence="2" id="KW-0690">Ribosome biogenesis</keyword>
<organism evidence="14">
    <name type="scientific">Enterobius vermicularis</name>
    <name type="common">Human pinworm</name>
    <dbReference type="NCBI Taxonomy" id="51028"/>
    <lineage>
        <taxon>Eukaryota</taxon>
        <taxon>Metazoa</taxon>
        <taxon>Ecdysozoa</taxon>
        <taxon>Nematoda</taxon>
        <taxon>Chromadorea</taxon>
        <taxon>Rhabditida</taxon>
        <taxon>Spirurina</taxon>
        <taxon>Oxyuridomorpha</taxon>
        <taxon>Oxyuroidea</taxon>
        <taxon>Oxyuridae</taxon>
        <taxon>Enterobius</taxon>
    </lineage>
</organism>
<dbReference type="Gene3D" id="3.40.50.150">
    <property type="entry name" value="Vaccinia Virus protein VP39"/>
    <property type="match status" value="1"/>
</dbReference>
<keyword evidence="4" id="KW-0489">Methyltransferase</keyword>
<dbReference type="Pfam" id="PF07780">
    <property type="entry name" value="Spb1_C"/>
    <property type="match status" value="1"/>
</dbReference>
<dbReference type="InterPro" id="IPR012920">
    <property type="entry name" value="rRNA_MeTfrase_SPB1-like_C"/>
</dbReference>
<evidence type="ECO:0000256" key="5">
    <source>
        <dbReference type="ARBA" id="ARBA00022679"/>
    </source>
</evidence>
<dbReference type="InterPro" id="IPR050082">
    <property type="entry name" value="RNA_methyltr_RlmE"/>
</dbReference>
<dbReference type="Pfam" id="PF01728">
    <property type="entry name" value="FtsJ"/>
    <property type="match status" value="1"/>
</dbReference>
<protein>
    <submittedName>
        <fullName evidence="14">rRNA methyltransferase</fullName>
    </submittedName>
</protein>
<feature type="domain" description="Ribosomal RNA methyltransferase SPB1-like C-terminal" evidence="10">
    <location>
        <begin position="465"/>
        <end position="564"/>
    </location>
</feature>
<keyword evidence="7" id="KW-0539">Nucleus</keyword>
<feature type="domain" description="Ribosomal RNA methyltransferase FtsJ" evidence="9">
    <location>
        <begin position="24"/>
        <end position="200"/>
    </location>
</feature>
<keyword evidence="13" id="KW-1185">Reference proteome</keyword>
<dbReference type="FunFam" id="3.40.50.150:FF:000004">
    <property type="entry name" value="AdoMet-dependent rRNA methyltransferase SPB1"/>
    <property type="match status" value="1"/>
</dbReference>
<keyword evidence="5" id="KW-0808">Transferase</keyword>
<keyword evidence="6" id="KW-0949">S-adenosyl-L-methionine</keyword>
<dbReference type="PANTHER" id="PTHR10920">
    <property type="entry name" value="RIBOSOMAL RNA METHYLTRANSFERASE"/>
    <property type="match status" value="1"/>
</dbReference>
<evidence type="ECO:0000256" key="8">
    <source>
        <dbReference type="SAM" id="Coils"/>
    </source>
</evidence>
<evidence type="ECO:0000313" key="14">
    <source>
        <dbReference type="WBParaSite" id="EVEC_0000176701-mRNA-1"/>
    </source>
</evidence>